<keyword evidence="2" id="KW-1185">Reference proteome</keyword>
<comment type="caution">
    <text evidence="1">The sequence shown here is derived from an EMBL/GenBank/DDBJ whole genome shotgun (WGS) entry which is preliminary data.</text>
</comment>
<sequence>MNGDSGTLYRELFGEASDDDLEDLDEIEEPIPGLVVYRNVQSPKECSRYFSWLTSEYFPDTPSNTTASQRVNQGMHFGALSDPDTPLGRLCQICTTLSGLLPSSVLARSVIFDQAIINLYDRGEGIGDHVDLLRFEDGVVGFSFGGSVTMRMRRVVTGDMQRAATYAQELQAADPEEVVVRLNAGDVYAMSGEARYRWTHGIPKVVGGADNVQSRRISVTLRKLVVQADQSS</sequence>
<dbReference type="EMBL" id="JANBUP010004568">
    <property type="protein sequence ID" value="KAJ2793749.1"/>
    <property type="molecule type" value="Genomic_DNA"/>
</dbReference>
<reference evidence="1" key="1">
    <citation type="submission" date="2022-07" db="EMBL/GenBank/DDBJ databases">
        <title>Phylogenomic reconstructions and comparative analyses of Kickxellomycotina fungi.</title>
        <authorList>
            <person name="Reynolds N.K."/>
            <person name="Stajich J.E."/>
            <person name="Barry K."/>
            <person name="Grigoriev I.V."/>
            <person name="Crous P."/>
            <person name="Smith M.E."/>
        </authorList>
    </citation>
    <scope>NUCLEOTIDE SEQUENCE</scope>
    <source>
        <strain evidence="1">CBS 102833</strain>
    </source>
</reference>
<evidence type="ECO:0000313" key="1">
    <source>
        <dbReference type="EMBL" id="KAJ2793749.1"/>
    </source>
</evidence>
<accession>A0ACC1KR40</accession>
<proteinExistence type="predicted"/>
<evidence type="ECO:0000313" key="2">
    <source>
        <dbReference type="Proteomes" id="UP001140096"/>
    </source>
</evidence>
<name>A0ACC1KR40_9FUNG</name>
<dbReference type="Proteomes" id="UP001140096">
    <property type="component" value="Unassembled WGS sequence"/>
</dbReference>
<organism evidence="1 2">
    <name type="scientific">Coemansia furcata</name>
    <dbReference type="NCBI Taxonomy" id="417177"/>
    <lineage>
        <taxon>Eukaryota</taxon>
        <taxon>Fungi</taxon>
        <taxon>Fungi incertae sedis</taxon>
        <taxon>Zoopagomycota</taxon>
        <taxon>Kickxellomycotina</taxon>
        <taxon>Kickxellomycetes</taxon>
        <taxon>Kickxellales</taxon>
        <taxon>Kickxellaceae</taxon>
        <taxon>Coemansia</taxon>
    </lineage>
</organism>
<protein>
    <submittedName>
        <fullName evidence="1">Uncharacterized protein</fullName>
    </submittedName>
</protein>
<gene>
    <name evidence="1" type="ORF">H4S07_006958</name>
</gene>